<dbReference type="KEGG" id="ath:AT2G11815"/>
<protein>
    <submittedName>
        <fullName evidence="3">Uncharacterized protein</fullName>
    </submittedName>
</protein>
<dbReference type="AlphaFoldDB" id="A0A1P8AYP1"/>
<dbReference type="GeneID" id="28718251"/>
<reference evidence="4" key="2">
    <citation type="journal article" date="2017" name="Plant J.">
        <title>Araport11: a complete reannotation of the Arabidopsis thaliana reference genome.</title>
        <authorList>
            <person name="Cheng C.Y."/>
            <person name="Krishnakumar V."/>
            <person name="Chan A.P."/>
            <person name="Thibaud-Nissen F."/>
            <person name="Schobel S."/>
            <person name="Town C.D."/>
        </authorList>
    </citation>
    <scope>GENOME REANNOTATION</scope>
    <source>
        <strain evidence="4">cv. Columbia</strain>
    </source>
</reference>
<dbReference type="InParanoid" id="A0A1P8AYP1"/>
<evidence type="ECO:0000313" key="4">
    <source>
        <dbReference type="Proteomes" id="UP000006548"/>
    </source>
</evidence>
<organism evidence="3 4">
    <name type="scientific">Arabidopsis thaliana</name>
    <name type="common">Mouse-ear cress</name>
    <dbReference type="NCBI Taxonomy" id="3702"/>
    <lineage>
        <taxon>Eukaryota</taxon>
        <taxon>Viridiplantae</taxon>
        <taxon>Streptophyta</taxon>
        <taxon>Embryophyta</taxon>
        <taxon>Tracheophyta</taxon>
        <taxon>Spermatophyta</taxon>
        <taxon>Magnoliopsida</taxon>
        <taxon>eudicotyledons</taxon>
        <taxon>Gunneridae</taxon>
        <taxon>Pentapetalae</taxon>
        <taxon>rosids</taxon>
        <taxon>malvids</taxon>
        <taxon>Brassicales</taxon>
        <taxon>Brassicaceae</taxon>
        <taxon>Camelineae</taxon>
        <taxon>Arabidopsis</taxon>
    </lineage>
</organism>
<reference evidence="3 4" key="1">
    <citation type="journal article" date="1999" name="Nature">
        <title>Sequence and analysis of chromosome 2 of the plant Arabidopsis thaliana.</title>
        <authorList>
            <person name="Lin X."/>
            <person name="Kaul S."/>
            <person name="Rounsley S."/>
            <person name="Shea T.P."/>
            <person name="Benito M.I."/>
            <person name="Town C.D."/>
            <person name="Fujii C.Y."/>
            <person name="Mason T."/>
            <person name="Bowman C.L."/>
            <person name="Barnstead M."/>
            <person name="Feldblyum T.V."/>
            <person name="Buell C.R."/>
            <person name="Ketchum K.A."/>
            <person name="Lee J."/>
            <person name="Ronning C.M."/>
            <person name="Koo H.L."/>
            <person name="Moffat K.S."/>
            <person name="Cronin L.A."/>
            <person name="Shen M."/>
            <person name="Pai G."/>
            <person name="Van Aken S."/>
            <person name="Umayam L."/>
            <person name="Tallon L.J."/>
            <person name="Gill J.E."/>
            <person name="Adams M.D."/>
            <person name="Carrera A.J."/>
            <person name="Creasy T.H."/>
            <person name="Goodman H.M."/>
            <person name="Somerville C.R."/>
            <person name="Copenhaver G.P."/>
            <person name="Preuss D."/>
            <person name="Nierman W.C."/>
            <person name="White O."/>
            <person name="Eisen J.A."/>
            <person name="Salzberg S.L."/>
            <person name="Fraser C.M."/>
            <person name="Venter J.C."/>
        </authorList>
    </citation>
    <scope>NUCLEOTIDE SEQUENCE [LARGE SCALE GENOMIC DNA]</scope>
    <source>
        <strain evidence="4">cv. Columbia</strain>
    </source>
</reference>
<dbReference type="TAIR" id="AT2G11815"/>
<gene>
    <name evidence="2 3" type="ordered locus">At2g11815</name>
</gene>
<evidence type="ECO:0000256" key="1">
    <source>
        <dbReference type="SAM" id="MobiDB-lite"/>
    </source>
</evidence>
<dbReference type="Proteomes" id="UP000006548">
    <property type="component" value="Chromosome 2"/>
</dbReference>
<dbReference type="EMBL" id="CP002685">
    <property type="protein sequence ID" value="ANM61765.1"/>
    <property type="molecule type" value="Genomic_DNA"/>
</dbReference>
<evidence type="ECO:0000313" key="3">
    <source>
        <dbReference type="EMBL" id="ANM61765.1"/>
    </source>
</evidence>
<sequence length="136" mass="15124">MMYLRNGIYVKIHFANISILQFSATNHNSEMDLSEQPHEEGSQEEVMFNEETKESDNLVEGVLTKGEENGLEVSNSEFGDDEQPAKKKAVKNKATFPGVNSRKRNLTSPRKRTIAKAGGPPVGTSSLHGERTPLRH</sequence>
<dbReference type="ExpressionAtlas" id="A0A1P8AYP1">
    <property type="expression patterns" value="baseline and differential"/>
</dbReference>
<feature type="region of interest" description="Disordered" evidence="1">
    <location>
        <begin position="29"/>
        <end position="136"/>
    </location>
</feature>
<dbReference type="RefSeq" id="NP_001323964.1">
    <property type="nucleotide sequence ID" value="NM_001335376.1"/>
</dbReference>
<dbReference type="Araport" id="AT2G11815"/>
<evidence type="ECO:0000313" key="2">
    <source>
        <dbReference type="Araport" id="AT2G11815"/>
    </source>
</evidence>
<accession>A0A1P8AYP1</accession>
<keyword evidence="4" id="KW-1185">Reference proteome</keyword>
<feature type="compositionally biased region" description="Basic residues" evidence="1">
    <location>
        <begin position="101"/>
        <end position="114"/>
    </location>
</feature>
<name>A0A1P8AYP1_ARATH</name>
<proteinExistence type="predicted"/>